<keyword evidence="6" id="KW-0902">Two-component regulatory system</keyword>
<evidence type="ECO:0000259" key="7">
    <source>
        <dbReference type="PROSITE" id="PS50109"/>
    </source>
</evidence>
<dbReference type="PANTHER" id="PTHR43711:SF1">
    <property type="entry name" value="HISTIDINE KINASE 1"/>
    <property type="match status" value="1"/>
</dbReference>
<dbReference type="SMART" id="SM00387">
    <property type="entry name" value="HATPase_c"/>
    <property type="match status" value="1"/>
</dbReference>
<evidence type="ECO:0000313" key="9">
    <source>
        <dbReference type="EMBL" id="RQH03300.1"/>
    </source>
</evidence>
<dbReference type="Pfam" id="PF00512">
    <property type="entry name" value="HisKA"/>
    <property type="match status" value="1"/>
</dbReference>
<dbReference type="SMART" id="SM00091">
    <property type="entry name" value="PAS"/>
    <property type="match status" value="1"/>
</dbReference>
<keyword evidence="5 9" id="KW-0418">Kinase</keyword>
<evidence type="ECO:0000256" key="3">
    <source>
        <dbReference type="ARBA" id="ARBA00022553"/>
    </source>
</evidence>
<dbReference type="InterPro" id="IPR013655">
    <property type="entry name" value="PAS_fold_3"/>
</dbReference>
<evidence type="ECO:0000256" key="2">
    <source>
        <dbReference type="ARBA" id="ARBA00012438"/>
    </source>
</evidence>
<reference evidence="9 10" key="1">
    <citation type="submission" date="2018-10" db="EMBL/GenBank/DDBJ databases">
        <title>Natrarchaeobius chitinivorans gen. nov., sp. nov., and Natrarchaeobius haloalkaliphilus sp. nov., alkaliphilic, chitin-utilizing haloarchaea from hypersaline alkaline lakes.</title>
        <authorList>
            <person name="Sorokin D.Y."/>
            <person name="Elcheninov A.G."/>
            <person name="Kostrikina N.A."/>
            <person name="Bale N.J."/>
            <person name="Sinninghe Damste J.S."/>
            <person name="Khijniak T.V."/>
            <person name="Kublanov I.V."/>
            <person name="Toshchakov S.V."/>
        </authorList>
    </citation>
    <scope>NUCLEOTIDE SEQUENCE [LARGE SCALE GENOMIC DNA]</scope>
    <source>
        <strain evidence="9 10">AArcht7</strain>
    </source>
</reference>
<sequence length="331" mass="37302">MALETIPLHSTNLLTVLDENGIIQYESPSIERIYGFDQNDLVGEQVADYFHPEDRDRIVEAFQLVVASEEYAVEAVEYRHERADGTYCWVESIASANPTPDGFYVVNTRDISDQREREAELRRKNERLLEFAKIVSHDLRNPLNVAQGSTELARTECESEHLDAIEWAHDRMEVLIDDILTLARTGNQIDDLEPVSLAALTRECWRQVMTNDATLVVETERTIRADPYRLQQLLENLVRNAIEHGGRRTTVTVGDLPNRDGFYVADDGQGIPKSARNAVFETGYSTSENGAGLGLRIVEQIALTHGWDISLTESDAGGARFEFTGVEFDRS</sequence>
<dbReference type="GO" id="GO:0000155">
    <property type="term" value="F:phosphorelay sensor kinase activity"/>
    <property type="evidence" value="ECO:0007669"/>
    <property type="project" value="InterPro"/>
</dbReference>
<dbReference type="Gene3D" id="3.30.565.10">
    <property type="entry name" value="Histidine kinase-like ATPase, C-terminal domain"/>
    <property type="match status" value="1"/>
</dbReference>
<dbReference type="EMBL" id="REFZ01000001">
    <property type="protein sequence ID" value="RQH03300.1"/>
    <property type="molecule type" value="Genomic_DNA"/>
</dbReference>
<dbReference type="InterPro" id="IPR004358">
    <property type="entry name" value="Sig_transdc_His_kin-like_C"/>
</dbReference>
<comment type="catalytic activity">
    <reaction evidence="1">
        <text>ATP + protein L-histidine = ADP + protein N-phospho-L-histidine.</text>
        <dbReference type="EC" id="2.7.13.3"/>
    </reaction>
</comment>
<evidence type="ECO:0000256" key="4">
    <source>
        <dbReference type="ARBA" id="ARBA00022679"/>
    </source>
</evidence>
<evidence type="ECO:0000256" key="5">
    <source>
        <dbReference type="ARBA" id="ARBA00022777"/>
    </source>
</evidence>
<dbReference type="AlphaFoldDB" id="A0A3N6PNN7"/>
<keyword evidence="10" id="KW-1185">Reference proteome</keyword>
<evidence type="ECO:0000256" key="6">
    <source>
        <dbReference type="ARBA" id="ARBA00023012"/>
    </source>
</evidence>
<dbReference type="NCBIfam" id="TIGR00229">
    <property type="entry name" value="sensory_box"/>
    <property type="match status" value="1"/>
</dbReference>
<dbReference type="SUPFAM" id="SSF47384">
    <property type="entry name" value="Homodimeric domain of signal transducing histidine kinase"/>
    <property type="match status" value="1"/>
</dbReference>
<feature type="domain" description="PAS" evidence="8">
    <location>
        <begin position="1"/>
        <end position="69"/>
    </location>
</feature>
<evidence type="ECO:0000313" key="10">
    <source>
        <dbReference type="Proteomes" id="UP000281431"/>
    </source>
</evidence>
<dbReference type="PROSITE" id="PS50109">
    <property type="entry name" value="HIS_KIN"/>
    <property type="match status" value="1"/>
</dbReference>
<dbReference type="EC" id="2.7.13.3" evidence="2"/>
<dbReference type="InterPro" id="IPR036890">
    <property type="entry name" value="HATPase_C_sf"/>
</dbReference>
<dbReference type="PANTHER" id="PTHR43711">
    <property type="entry name" value="TWO-COMPONENT HISTIDINE KINASE"/>
    <property type="match status" value="1"/>
</dbReference>
<dbReference type="OrthoDB" id="8127at2157"/>
<dbReference type="PRINTS" id="PR00344">
    <property type="entry name" value="BCTRLSENSOR"/>
</dbReference>
<name>A0A3N6PNN7_NATCH</name>
<dbReference type="Proteomes" id="UP000281431">
    <property type="component" value="Unassembled WGS sequence"/>
</dbReference>
<feature type="domain" description="Histidine kinase" evidence="7">
    <location>
        <begin position="134"/>
        <end position="324"/>
    </location>
</feature>
<evidence type="ECO:0000256" key="1">
    <source>
        <dbReference type="ARBA" id="ARBA00000085"/>
    </source>
</evidence>
<dbReference type="SUPFAM" id="SSF55874">
    <property type="entry name" value="ATPase domain of HSP90 chaperone/DNA topoisomerase II/histidine kinase"/>
    <property type="match status" value="1"/>
</dbReference>
<dbReference type="PROSITE" id="PS50112">
    <property type="entry name" value="PAS"/>
    <property type="match status" value="1"/>
</dbReference>
<dbReference type="CDD" id="cd00082">
    <property type="entry name" value="HisKA"/>
    <property type="match status" value="1"/>
</dbReference>
<evidence type="ECO:0000259" key="8">
    <source>
        <dbReference type="PROSITE" id="PS50112"/>
    </source>
</evidence>
<dbReference type="Gene3D" id="3.30.450.20">
    <property type="entry name" value="PAS domain"/>
    <property type="match status" value="1"/>
</dbReference>
<dbReference type="CDD" id="cd00075">
    <property type="entry name" value="HATPase"/>
    <property type="match status" value="1"/>
</dbReference>
<dbReference type="Pfam" id="PF08447">
    <property type="entry name" value="PAS_3"/>
    <property type="match status" value="1"/>
</dbReference>
<dbReference type="InterPro" id="IPR005467">
    <property type="entry name" value="His_kinase_dom"/>
</dbReference>
<keyword evidence="4" id="KW-0808">Transferase</keyword>
<dbReference type="InterPro" id="IPR035965">
    <property type="entry name" value="PAS-like_dom_sf"/>
</dbReference>
<dbReference type="InterPro" id="IPR050736">
    <property type="entry name" value="Sensor_HK_Regulatory"/>
</dbReference>
<dbReference type="InterPro" id="IPR003594">
    <property type="entry name" value="HATPase_dom"/>
</dbReference>
<keyword evidence="3" id="KW-0597">Phosphoprotein</keyword>
<accession>A0A3N6PNN7</accession>
<dbReference type="SMART" id="SM00388">
    <property type="entry name" value="HisKA"/>
    <property type="match status" value="1"/>
</dbReference>
<dbReference type="InterPro" id="IPR000014">
    <property type="entry name" value="PAS"/>
</dbReference>
<dbReference type="SUPFAM" id="SSF55785">
    <property type="entry name" value="PYP-like sensor domain (PAS domain)"/>
    <property type="match status" value="1"/>
</dbReference>
<comment type="caution">
    <text evidence="9">The sequence shown here is derived from an EMBL/GenBank/DDBJ whole genome shotgun (WGS) entry which is preliminary data.</text>
</comment>
<proteinExistence type="predicted"/>
<dbReference type="Gene3D" id="1.10.287.130">
    <property type="match status" value="1"/>
</dbReference>
<dbReference type="InterPro" id="IPR003661">
    <property type="entry name" value="HisK_dim/P_dom"/>
</dbReference>
<dbReference type="InterPro" id="IPR036097">
    <property type="entry name" value="HisK_dim/P_sf"/>
</dbReference>
<gene>
    <name evidence="9" type="ORF">EA472_01590</name>
</gene>
<dbReference type="CDD" id="cd00130">
    <property type="entry name" value="PAS"/>
    <property type="match status" value="1"/>
</dbReference>
<dbReference type="Pfam" id="PF02518">
    <property type="entry name" value="HATPase_c"/>
    <property type="match status" value="1"/>
</dbReference>
<protein>
    <recommendedName>
        <fullName evidence="2">histidine kinase</fullName>
        <ecNumber evidence="2">2.7.13.3</ecNumber>
    </recommendedName>
</protein>
<organism evidence="9 10">
    <name type="scientific">Natrarchaeobius chitinivorans</name>
    <dbReference type="NCBI Taxonomy" id="1679083"/>
    <lineage>
        <taxon>Archaea</taxon>
        <taxon>Methanobacteriati</taxon>
        <taxon>Methanobacteriota</taxon>
        <taxon>Stenosarchaea group</taxon>
        <taxon>Halobacteria</taxon>
        <taxon>Halobacteriales</taxon>
        <taxon>Natrialbaceae</taxon>
        <taxon>Natrarchaeobius</taxon>
    </lineage>
</organism>